<feature type="compositionally biased region" description="Basic and acidic residues" evidence="3">
    <location>
        <begin position="1455"/>
        <end position="1466"/>
    </location>
</feature>
<dbReference type="SUPFAM" id="SSF47769">
    <property type="entry name" value="SAM/Pointed domain"/>
    <property type="match status" value="1"/>
</dbReference>
<feature type="compositionally biased region" description="Polar residues" evidence="3">
    <location>
        <begin position="797"/>
        <end position="815"/>
    </location>
</feature>
<feature type="region of interest" description="Disordered" evidence="3">
    <location>
        <begin position="1867"/>
        <end position="1918"/>
    </location>
</feature>
<dbReference type="InterPro" id="IPR000198">
    <property type="entry name" value="RhoGAP_dom"/>
</dbReference>
<dbReference type="STRING" id="6279.A0A5S6PLT1"/>
<feature type="region of interest" description="Disordered" evidence="3">
    <location>
        <begin position="1823"/>
        <end position="1853"/>
    </location>
</feature>
<protein>
    <submittedName>
        <fullName evidence="8">BMA-GEI-1</fullName>
    </submittedName>
</protein>
<dbReference type="GeneID" id="6104148"/>
<feature type="region of interest" description="Disordered" evidence="3">
    <location>
        <begin position="767"/>
        <end position="815"/>
    </location>
</feature>
<dbReference type="SMART" id="SM00234">
    <property type="entry name" value="START"/>
    <property type="match status" value="1"/>
</dbReference>
<dbReference type="InterPro" id="IPR013761">
    <property type="entry name" value="SAM/pointed_sf"/>
</dbReference>
<feature type="region of interest" description="Disordered" evidence="3">
    <location>
        <begin position="831"/>
        <end position="851"/>
    </location>
</feature>
<dbReference type="CDD" id="cd08869">
    <property type="entry name" value="START_RhoGAP"/>
    <property type="match status" value="1"/>
</dbReference>
<organism evidence="6">
    <name type="scientific">Brugia malayi</name>
    <name type="common">Filarial nematode worm</name>
    <dbReference type="NCBI Taxonomy" id="6279"/>
    <lineage>
        <taxon>Eukaryota</taxon>
        <taxon>Metazoa</taxon>
        <taxon>Ecdysozoa</taxon>
        <taxon>Nematoda</taxon>
        <taxon>Chromadorea</taxon>
        <taxon>Rhabditida</taxon>
        <taxon>Spirurina</taxon>
        <taxon>Spiruromorpha</taxon>
        <taxon>Filarioidea</taxon>
        <taxon>Onchocercidae</taxon>
        <taxon>Brugia</taxon>
    </lineage>
</organism>
<feature type="compositionally biased region" description="Polar residues" evidence="3">
    <location>
        <begin position="1871"/>
        <end position="1881"/>
    </location>
</feature>
<feature type="domain" description="Rho-GAP" evidence="4">
    <location>
        <begin position="2045"/>
        <end position="2257"/>
    </location>
</feature>
<reference evidence="8" key="3">
    <citation type="submission" date="2019-12" db="UniProtKB">
        <authorList>
            <consortium name="WormBaseParasite"/>
        </authorList>
    </citation>
    <scope>IDENTIFICATION</scope>
</reference>
<dbReference type="CDD" id="cd09538">
    <property type="entry name" value="SAM_DLC1_2-like"/>
    <property type="match status" value="1"/>
</dbReference>
<feature type="compositionally biased region" description="Low complexity" evidence="3">
    <location>
        <begin position="1565"/>
        <end position="1581"/>
    </location>
</feature>
<dbReference type="GO" id="GO:0008289">
    <property type="term" value="F:lipid binding"/>
    <property type="evidence" value="ECO:0007669"/>
    <property type="project" value="InterPro"/>
</dbReference>
<feature type="region of interest" description="Disordered" evidence="3">
    <location>
        <begin position="1563"/>
        <end position="1584"/>
    </location>
</feature>
<evidence type="ECO:0000259" key="5">
    <source>
        <dbReference type="PROSITE" id="PS50848"/>
    </source>
</evidence>
<feature type="compositionally biased region" description="Polar residues" evidence="3">
    <location>
        <begin position="1070"/>
        <end position="1098"/>
    </location>
</feature>
<dbReference type="GO" id="GO:0030036">
    <property type="term" value="P:actin cytoskeleton organization"/>
    <property type="evidence" value="ECO:0007669"/>
    <property type="project" value="TreeGrafter"/>
</dbReference>
<evidence type="ECO:0000313" key="6">
    <source>
        <dbReference type="EMBL" id="VIO91163.1"/>
    </source>
</evidence>
<dbReference type="CTD" id="6104148"/>
<evidence type="ECO:0000256" key="3">
    <source>
        <dbReference type="SAM" id="MobiDB-lite"/>
    </source>
</evidence>
<evidence type="ECO:0000256" key="2">
    <source>
        <dbReference type="ARBA" id="ARBA00022553"/>
    </source>
</evidence>
<dbReference type="GO" id="GO:0005096">
    <property type="term" value="F:GTPase activator activity"/>
    <property type="evidence" value="ECO:0007669"/>
    <property type="project" value="UniProtKB-KW"/>
</dbReference>
<dbReference type="InterPro" id="IPR008936">
    <property type="entry name" value="Rho_GTPase_activation_prot"/>
</dbReference>
<feature type="region of interest" description="Disordered" evidence="3">
    <location>
        <begin position="1044"/>
        <end position="1156"/>
    </location>
</feature>
<dbReference type="SMART" id="SM00324">
    <property type="entry name" value="RhoGAP"/>
    <property type="match status" value="1"/>
</dbReference>
<evidence type="ECO:0000259" key="4">
    <source>
        <dbReference type="PROSITE" id="PS50238"/>
    </source>
</evidence>
<keyword evidence="1" id="KW-0343">GTPase activation</keyword>
<feature type="compositionally biased region" description="Polar residues" evidence="3">
    <location>
        <begin position="767"/>
        <end position="790"/>
    </location>
</feature>
<evidence type="ECO:0000256" key="1">
    <source>
        <dbReference type="ARBA" id="ARBA00022468"/>
    </source>
</evidence>
<keyword evidence="2" id="KW-0597">Phosphoprotein</keyword>
<dbReference type="PANTHER" id="PTHR12659">
    <property type="entry name" value="RHO-TYPE GTPASE ACTIVATING PROTEIN"/>
    <property type="match status" value="1"/>
</dbReference>
<feature type="domain" description="START" evidence="5">
    <location>
        <begin position="2303"/>
        <end position="2497"/>
    </location>
</feature>
<feature type="compositionally biased region" description="Basic and acidic residues" evidence="3">
    <location>
        <begin position="1428"/>
        <end position="1447"/>
    </location>
</feature>
<name>A0A4E9F3C4_BRUMA</name>
<evidence type="ECO:0000313" key="7">
    <source>
        <dbReference type="Proteomes" id="UP000006672"/>
    </source>
</evidence>
<dbReference type="GO" id="GO:0035023">
    <property type="term" value="P:regulation of Rho protein signal transduction"/>
    <property type="evidence" value="ECO:0007669"/>
    <property type="project" value="TreeGrafter"/>
</dbReference>
<feature type="compositionally biased region" description="Polar residues" evidence="3">
    <location>
        <begin position="1411"/>
        <end position="1427"/>
    </location>
</feature>
<dbReference type="InterPro" id="IPR023393">
    <property type="entry name" value="START-like_dom_sf"/>
</dbReference>
<dbReference type="PANTHER" id="PTHR12659:SF7">
    <property type="entry name" value="CROSSVEINLESS C, ISOFORM C"/>
    <property type="match status" value="1"/>
</dbReference>
<dbReference type="EMBL" id="CAAKNF010000192">
    <property type="protein sequence ID" value="VIO91163.1"/>
    <property type="molecule type" value="Genomic_DNA"/>
</dbReference>
<gene>
    <name evidence="6 8" type="primary">Bm4122</name>
    <name evidence="6" type="ORF">BM_BM4122</name>
</gene>
<sequence>MAMKYEERGSPFWEADCYLQKAQDAISRSLHELASVTIKSDDGQNKFLRRQRQSSSDIHSSSTYRKNSFPSAFVSQHDIRKFPQSFSSDDDQSANAEYYMSSRRKRFTLHQRRNLTGRISGERTSKSTSALNKVHRSESTTNSSDNGSIIIERRKRSTQLTTRRKRGQSTAACSAITPAEAAFLSLKRNYVNSSLITRSIAETCCKSTSTQLLASNEPVDTIQKFKGPAARKARRRTLRYKLNSFTNNELETKGGSQTRLNNTQSGKATFVRRSISVRELNGTMIDFTNQDSVTRWTSQILAEIDSLPSSSFDLTAQSIPLSSPFISTATSITTDIITTGTTDVDIICAGEPECGTLKPNIQCPSENNSDISFEMSIIDSTLSAQSHNNKPQTCHRTQKVELKPSRFIKFRKTNSWKKDIWRQSADIPEASCTAHIALTAQPSSRRKQSAHAVVISAPENPERSEKLHFLSSKFSSNNNENLQSHASLKSGSVYESSPLWRFLSRKKYQSFKKYLKWYQKGIPTISIVSDIEVSLSGMENSPVITNDKNHLPECNLQPKWRNDEVESNGVLPVSRTNLALALDVKPYQRFLRMSNSAQGKLLDYTILNDVQWRSSIYDANVKINNDASIGSRTCFSMESIDLTKESGTKQKTKESTDDRLKFLGEAKRIELFDEAPSPVAIWKQRAQCRSQKLETSDDIVDDTKEVNNSISSNSSLTAVQQPVDKAATLVATPVYLSRDSSENIEGSSKSVHGIVASLIRAAEETHFQTPDKPNSLNVSNKKFQQEQPSITTTTTTASGRQEIGTQTSPYSLSRSSSFDWINESSIEDQYSEELVTASTESPGTPEDPEYSLLNRITEPSRITDREIQGMLRKSMEARNSLLEEKKTQSSEDIDESIAMLLEYAEDLNVVSNRVLHYPVISENLTKHANDIRNNDSVLSLEISSDISRNRMPSTNNQNEFFRHFSSSTGNNNGSGSGTISLATQHTYVGKGNSQGSMNGSIYDNVSHGIKQITTPQASLLANVNATAITTSNISLQLSGKDNNNAANPAPISTKLSHGTILSHDPKIPDNSASPDDNAISQRDISVSSGLADSESSPMTPGAPTAIGFHHSSKCRKQQPNKTRSQLAQIEIDSSFEMDMDGKEVRPPPPPSPRLDTEKKTLSVVLASDLFAFSAGRVPKRAESCEELDVDFTEQTSDELYALKKQKVEEEAVECVRWLRDAGFPQYARLYEEQRFPIDIRSVKRDHEFLDDDSLRALFRRLNALNRCAIMKVENVVLRKHPERFDINPLEPDIDDDMTVINYDDDDDDDQVAISNKWKYQRNSQTWSRIVQDDDTAVTFSDTGGNIWRSSEEAVSSAELDEALRMSFGYGQNPRRQPDGASCFSDVVYDRKNQHDVTTNPVIARNDRNCPAVSSSSPTMATVNLQRSQSERLKERARALIKRMDIRSSSRRRRQRDSSVADSEFRMASRVSHSSLSSATTSSSLSKAVSNVASRDLVIGDPVLVSHFSASPRTMRMFPDGLSSILSSQAVTPQMLNQFRRRTAATAADDRPSDGVTFAVLQPTMQQQQQQQQRQQQQQHQQMISDCETGSPQYSCFSSPSSRIRTRFLGASNRRMGMVLDSTGSSVTSSHQRQELLCRNKACDMSFDRALVRELSQHDHKTRIYDRVAQDLCSDNTDYASPRCGPVNLEATACYDRRSRIAHYERASSSEHCCANSTTFSSLIRNGVQFSGDVLSDNSLKSDELRSLPKQNLDRDRDLAPAQLYARSRLVVNADGYYEHIPSNDIHDTSFELEAFSSNDSVTGSVAGAGTSGATVSVTTCHRAISPESSSSNTSISNHASRLKAEVDGRGGKRLGCGSSSSLFNTVRGMSAQRSHSSLESSGNDDELISRQQKSGSGERRDSGVGSSLSRSPSGPTTQRLRNSLLFTTLHHPEMKSKHLSPSSLDVCSTDYSETFIGDADLAHCVDALSVGEMQQIRKLAFLKLSVLIETYAGSGIRIGIAADNNGSGRVSKSWAVHKFIRRMRNNDTVNGSSKSSGTELSTFGLPLAIIQSRSGFALPRFILEMMHFLRILAPDTVGIFRKSGVRSRITELRMLCDVAPEAEVFTDGKLDPSQVHDVADLLKQYFRELPEPLMTAKYSETFARIFIHIPMEMRIEALQHAVLLLPDEHREALQTLLYFLHDIAKHSATNSMTPQNLAVCFAPSLFQLCGSRLSNISPTRRHKTIGAAGLPTEREIKESRAAQECLVQMIEHCTKVFIVPTSPRLERDEGSKYCKGTEPDAPFLTELGLSQDGNYKTYLLQKARELLKGHRDRWKGWIVEGTVDGVEISTKKSTDGHPLRFFRVWVDIEAPPREILIRIVRERNVWDLQIINWRTVAVLNAENCDVFQYVINDTPSHPTRDATVVRLWHKDLKELRGGCVLVERSVHSSETQMLGGISIAVLSSQFLVEPIAGRSRVTYITRTDLRGRSNIWYSKVYGQLIARQLSRLRDSFKQFTHVDDGPETKV</sequence>
<dbReference type="PROSITE" id="PS50848">
    <property type="entry name" value="START"/>
    <property type="match status" value="1"/>
</dbReference>
<reference evidence="7" key="1">
    <citation type="journal article" date="2007" name="Science">
        <title>Draft genome of the filarial nematode parasite Brugia malayi.</title>
        <authorList>
            <person name="Ghedin E."/>
            <person name="Wang S."/>
            <person name="Spiro D."/>
            <person name="Caler E."/>
            <person name="Zhao Q."/>
            <person name="Crabtree J."/>
            <person name="Allen J.E."/>
            <person name="Delcher A.L."/>
            <person name="Guiliano D.B."/>
            <person name="Miranda-Saavedra D."/>
            <person name="Angiuoli S.V."/>
            <person name="Creasy T."/>
            <person name="Amedeo P."/>
            <person name="Haas B."/>
            <person name="El-Sayed N.M."/>
            <person name="Wortman J.R."/>
            <person name="Feldblyum T."/>
            <person name="Tallon L."/>
            <person name="Schatz M."/>
            <person name="Shumway M."/>
            <person name="Koo H."/>
            <person name="Salzberg S.L."/>
            <person name="Schobel S."/>
            <person name="Pertea M."/>
            <person name="Pop M."/>
            <person name="White O."/>
            <person name="Barton G.J."/>
            <person name="Carlow C.K."/>
            <person name="Crawford M.J."/>
            <person name="Daub J."/>
            <person name="Dimmic M.W."/>
            <person name="Estes C.F."/>
            <person name="Foster J.M."/>
            <person name="Ganatra M."/>
            <person name="Gregory W.F."/>
            <person name="Johnson N.M."/>
            <person name="Jin J."/>
            <person name="Komuniecki R."/>
            <person name="Korf I."/>
            <person name="Kumar S."/>
            <person name="Laney S."/>
            <person name="Li B.W."/>
            <person name="Li W."/>
            <person name="Lindblom T.H."/>
            <person name="Lustigman S."/>
            <person name="Ma D."/>
            <person name="Maina C.V."/>
            <person name="Martin D.M."/>
            <person name="McCarter J.P."/>
            <person name="McReynolds L."/>
            <person name="Mitreva M."/>
            <person name="Nutman T.B."/>
            <person name="Parkinson J."/>
            <person name="Peregrin-Alvarez J.M."/>
            <person name="Poole C."/>
            <person name="Ren Q."/>
            <person name="Saunders L."/>
            <person name="Sluder A.E."/>
            <person name="Smith K."/>
            <person name="Stanke M."/>
            <person name="Unnasch T.R."/>
            <person name="Ware J."/>
            <person name="Wei A.D."/>
            <person name="Weil G."/>
            <person name="Williams D.J."/>
            <person name="Zhang Y."/>
            <person name="Williams S.A."/>
            <person name="Fraser-Liggett C."/>
            <person name="Slatko B."/>
            <person name="Blaxter M.L."/>
            <person name="Scott A.L."/>
        </authorList>
    </citation>
    <scope>NUCLEOTIDE SEQUENCE</scope>
    <source>
        <strain evidence="7">FR3</strain>
    </source>
</reference>
<proteinExistence type="predicted"/>
<dbReference type="SUPFAM" id="SSF55961">
    <property type="entry name" value="Bet v1-like"/>
    <property type="match status" value="1"/>
</dbReference>
<dbReference type="PROSITE" id="PS50238">
    <property type="entry name" value="RHOGAP"/>
    <property type="match status" value="1"/>
</dbReference>
<keyword evidence="7" id="KW-1185">Reference proteome</keyword>
<dbReference type="KEGG" id="bmy:BM_BM4122"/>
<dbReference type="Gene3D" id="1.10.555.10">
    <property type="entry name" value="Rho GTPase activation protein"/>
    <property type="match status" value="1"/>
</dbReference>
<feature type="compositionally biased region" description="Basic residues" evidence="3">
    <location>
        <begin position="153"/>
        <end position="167"/>
    </location>
</feature>
<dbReference type="Gene3D" id="1.10.287.2070">
    <property type="match status" value="1"/>
</dbReference>
<dbReference type="RefSeq" id="XP_042932751.1">
    <property type="nucleotide sequence ID" value="XM_043076817.1"/>
</dbReference>
<dbReference type="OrthoDB" id="10003330at2759"/>
<feature type="compositionally biased region" description="Low complexity" evidence="3">
    <location>
        <begin position="1823"/>
        <end position="1839"/>
    </location>
</feature>
<accession>A0A4E9F3C4</accession>
<evidence type="ECO:0000313" key="8">
    <source>
        <dbReference type="WBParaSite" id="Bm4122a.1"/>
    </source>
</evidence>
<dbReference type="GO" id="GO:0007165">
    <property type="term" value="P:signal transduction"/>
    <property type="evidence" value="ECO:0007669"/>
    <property type="project" value="InterPro"/>
</dbReference>
<feature type="region of interest" description="Disordered" evidence="3">
    <location>
        <begin position="1405"/>
        <end position="1484"/>
    </location>
</feature>
<dbReference type="Pfam" id="PF01852">
    <property type="entry name" value="START"/>
    <property type="match status" value="1"/>
</dbReference>
<accession>A0A5S6PLT1</accession>
<dbReference type="AlphaFoldDB" id="A0A4E9F3C4"/>
<dbReference type="InterPro" id="IPR002913">
    <property type="entry name" value="START_lipid-bd_dom"/>
</dbReference>
<feature type="region of interest" description="Disordered" evidence="3">
    <location>
        <begin position="118"/>
        <end position="171"/>
    </location>
</feature>
<dbReference type="WBParaSite" id="Bm4122a.1">
    <property type="protein sequence ID" value="Bm4122a.1"/>
    <property type="gene ID" value="WBGene00224383"/>
</dbReference>
<dbReference type="SUPFAM" id="SSF48350">
    <property type="entry name" value="GTPase activation domain, GAP"/>
    <property type="match status" value="1"/>
</dbReference>
<dbReference type="Proteomes" id="UP000006672">
    <property type="component" value="Unassembled WGS sequence"/>
</dbReference>
<dbReference type="Pfam" id="PF00620">
    <property type="entry name" value="RhoGAP"/>
    <property type="match status" value="1"/>
</dbReference>
<feature type="compositionally biased region" description="Low complexity" evidence="3">
    <location>
        <begin position="1467"/>
        <end position="1484"/>
    </location>
</feature>
<feature type="compositionally biased region" description="Low complexity" evidence="3">
    <location>
        <begin position="1903"/>
        <end position="1914"/>
    </location>
</feature>
<reference evidence="6" key="2">
    <citation type="submission" date="2019-04" db="EMBL/GenBank/DDBJ databases">
        <authorList>
            <person name="Howe K."/>
            <person name="Paulini M."/>
            <person name="Williams G."/>
        </authorList>
    </citation>
    <scope>NUCLEOTIDE SEQUENCE [LARGE SCALE GENOMIC DNA]</scope>
    <source>
        <strain evidence="6">FR3</strain>
    </source>
</reference>
<dbReference type="Gene3D" id="3.30.530.20">
    <property type="match status" value="1"/>
</dbReference>